<reference evidence="1 2" key="1">
    <citation type="submission" date="2022-10" db="EMBL/GenBank/DDBJ databases">
        <title>Roseococcus glaciei nov., sp. nov., isolated from glacier.</title>
        <authorList>
            <person name="Liu Q."/>
            <person name="Xin Y.-H."/>
        </authorList>
    </citation>
    <scope>NUCLEOTIDE SEQUENCE [LARGE SCALE GENOMIC DNA]</scope>
    <source>
        <strain evidence="1 2">MDT2-1-1</strain>
    </source>
</reference>
<accession>A0ABT3NUG5</accession>
<keyword evidence="2" id="KW-1185">Reference proteome</keyword>
<comment type="caution">
    <text evidence="1">The sequence shown here is derived from an EMBL/GenBank/DDBJ whole genome shotgun (WGS) entry which is preliminary data.</text>
</comment>
<sequence>MRALRQLKSGYEHIGWATLTDDGRGTFRVQTGPEPQDFVLFVTTWVPSGTGSDLSSGSERAVLVSSWQDPALLPGWHPVEAHVSPAR</sequence>
<organism evidence="1 2">
    <name type="scientific">Sabulicella glaciei</name>
    <dbReference type="NCBI Taxonomy" id="2984948"/>
    <lineage>
        <taxon>Bacteria</taxon>
        <taxon>Pseudomonadati</taxon>
        <taxon>Pseudomonadota</taxon>
        <taxon>Alphaproteobacteria</taxon>
        <taxon>Acetobacterales</taxon>
        <taxon>Acetobacteraceae</taxon>
        <taxon>Sabulicella</taxon>
    </lineage>
</organism>
<evidence type="ECO:0000313" key="2">
    <source>
        <dbReference type="Proteomes" id="UP001526430"/>
    </source>
</evidence>
<proteinExistence type="predicted"/>
<evidence type="ECO:0000313" key="1">
    <source>
        <dbReference type="EMBL" id="MCW8085523.1"/>
    </source>
</evidence>
<dbReference type="RefSeq" id="WP_301589422.1">
    <property type="nucleotide sequence ID" value="NZ_JAPFQI010000003.1"/>
</dbReference>
<gene>
    <name evidence="1" type="ORF">OF850_07795</name>
</gene>
<dbReference type="Proteomes" id="UP001526430">
    <property type="component" value="Unassembled WGS sequence"/>
</dbReference>
<protein>
    <submittedName>
        <fullName evidence="1">Uncharacterized protein</fullName>
    </submittedName>
</protein>
<name>A0ABT3NUG5_9PROT</name>
<dbReference type="EMBL" id="JAPFQI010000003">
    <property type="protein sequence ID" value="MCW8085523.1"/>
    <property type="molecule type" value="Genomic_DNA"/>
</dbReference>